<evidence type="ECO:0000256" key="9">
    <source>
        <dbReference type="ARBA" id="ARBA00023136"/>
    </source>
</evidence>
<evidence type="ECO:0000256" key="3">
    <source>
        <dbReference type="ARBA" id="ARBA00022448"/>
    </source>
</evidence>
<dbReference type="GO" id="GO:0005743">
    <property type="term" value="C:mitochondrial inner membrane"/>
    <property type="evidence" value="ECO:0007669"/>
    <property type="project" value="TreeGrafter"/>
</dbReference>
<keyword evidence="3" id="KW-0813">Transport</keyword>
<dbReference type="PANTHER" id="PTHR13890">
    <property type="entry name" value="RNA SPLICING PROTEIN MRS2, MITOCHONDRIAL"/>
    <property type="match status" value="1"/>
</dbReference>
<sequence>MKPSSNKAPSILVREKAIIVNLGNIRALIKDDCVYIFDSPSEETHEIQSFLMHELQGNILSNSSSKYFELKCLEAILNTNLHSLLKTQSVILPQIEDVLEKLNLEVNQELLKSLLILKNEFTQFKATVDSVHRLYDNLLSNNEDLASMFLSEKAHNKPRKCEDHGEVELLLEHYQGSLYG</sequence>
<protein>
    <submittedName>
        <fullName evidence="10">Magnesium ion transporter</fullName>
    </submittedName>
</protein>
<evidence type="ECO:0000256" key="2">
    <source>
        <dbReference type="ARBA" id="ARBA00009765"/>
    </source>
</evidence>
<evidence type="ECO:0000256" key="8">
    <source>
        <dbReference type="ARBA" id="ARBA00023065"/>
    </source>
</evidence>
<keyword evidence="6" id="KW-0809">Transit peptide</keyword>
<keyword evidence="7" id="KW-1133">Transmembrane helix</keyword>
<keyword evidence="4" id="KW-0812">Transmembrane</keyword>
<gene>
    <name evidence="10" type="primary">MRS2</name>
    <name evidence="10" type="ORF">HK099_003867</name>
</gene>
<name>A0AAD5Y351_9FUNG</name>
<evidence type="ECO:0000313" key="10">
    <source>
        <dbReference type="EMBL" id="KAJ3226915.1"/>
    </source>
</evidence>
<dbReference type="GO" id="GO:0015095">
    <property type="term" value="F:magnesium ion transmembrane transporter activity"/>
    <property type="evidence" value="ECO:0007669"/>
    <property type="project" value="TreeGrafter"/>
</dbReference>
<evidence type="ECO:0000256" key="7">
    <source>
        <dbReference type="ARBA" id="ARBA00022989"/>
    </source>
</evidence>
<reference evidence="10" key="1">
    <citation type="submission" date="2020-05" db="EMBL/GenBank/DDBJ databases">
        <title>Phylogenomic resolution of chytrid fungi.</title>
        <authorList>
            <person name="Stajich J.E."/>
            <person name="Amses K."/>
            <person name="Simmons R."/>
            <person name="Seto K."/>
            <person name="Myers J."/>
            <person name="Bonds A."/>
            <person name="Quandt C.A."/>
            <person name="Barry K."/>
            <person name="Liu P."/>
            <person name="Grigoriev I."/>
            <person name="Longcore J.E."/>
            <person name="James T.Y."/>
        </authorList>
    </citation>
    <scope>NUCLEOTIDE SEQUENCE</scope>
    <source>
        <strain evidence="10">JEL0476</strain>
    </source>
</reference>
<dbReference type="Gene3D" id="1.20.58.340">
    <property type="entry name" value="Magnesium transport protein CorA, transmembrane region"/>
    <property type="match status" value="1"/>
</dbReference>
<dbReference type="EMBL" id="JADGJW010000026">
    <property type="protein sequence ID" value="KAJ3226915.1"/>
    <property type="molecule type" value="Genomic_DNA"/>
</dbReference>
<keyword evidence="5" id="KW-0460">Magnesium</keyword>
<evidence type="ECO:0000256" key="4">
    <source>
        <dbReference type="ARBA" id="ARBA00022692"/>
    </source>
</evidence>
<dbReference type="GO" id="GO:0045016">
    <property type="term" value="P:mitochondrial magnesium ion transmembrane transport"/>
    <property type="evidence" value="ECO:0007669"/>
    <property type="project" value="TreeGrafter"/>
</dbReference>
<keyword evidence="8" id="KW-0406">Ion transport</keyword>
<dbReference type="Pfam" id="PF22099">
    <property type="entry name" value="MRS2-like"/>
    <property type="match status" value="1"/>
</dbReference>
<dbReference type="AlphaFoldDB" id="A0AAD5Y351"/>
<keyword evidence="11" id="KW-1185">Reference proteome</keyword>
<dbReference type="Gene3D" id="2.40.128.330">
    <property type="match status" value="1"/>
</dbReference>
<evidence type="ECO:0000256" key="6">
    <source>
        <dbReference type="ARBA" id="ARBA00022946"/>
    </source>
</evidence>
<evidence type="ECO:0000256" key="5">
    <source>
        <dbReference type="ARBA" id="ARBA00022842"/>
    </source>
</evidence>
<dbReference type="InterPro" id="IPR039204">
    <property type="entry name" value="MRS2-like"/>
</dbReference>
<proteinExistence type="inferred from homology"/>
<dbReference type="PANTHER" id="PTHR13890:SF0">
    <property type="entry name" value="MAGNESIUM TRANSPORTER MRS2 HOMOLOG, MITOCHONDRIAL"/>
    <property type="match status" value="1"/>
</dbReference>
<evidence type="ECO:0000256" key="1">
    <source>
        <dbReference type="ARBA" id="ARBA00004141"/>
    </source>
</evidence>
<comment type="caution">
    <text evidence="10">The sequence shown here is derived from an EMBL/GenBank/DDBJ whole genome shotgun (WGS) entry which is preliminary data.</text>
</comment>
<comment type="similarity">
    <text evidence="2">Belongs to the CorA metal ion transporter (MIT) (TC 1.A.35) family.</text>
</comment>
<dbReference type="Proteomes" id="UP001211065">
    <property type="component" value="Unassembled WGS sequence"/>
</dbReference>
<organism evidence="10 11">
    <name type="scientific">Clydaea vesicula</name>
    <dbReference type="NCBI Taxonomy" id="447962"/>
    <lineage>
        <taxon>Eukaryota</taxon>
        <taxon>Fungi</taxon>
        <taxon>Fungi incertae sedis</taxon>
        <taxon>Chytridiomycota</taxon>
        <taxon>Chytridiomycota incertae sedis</taxon>
        <taxon>Chytridiomycetes</taxon>
        <taxon>Lobulomycetales</taxon>
        <taxon>Lobulomycetaceae</taxon>
        <taxon>Clydaea</taxon>
    </lineage>
</organism>
<keyword evidence="9" id="KW-0472">Membrane</keyword>
<comment type="subcellular location">
    <subcellularLocation>
        <location evidence="1">Membrane</location>
        <topology evidence="1">Multi-pass membrane protein</topology>
    </subcellularLocation>
</comment>
<evidence type="ECO:0000313" key="11">
    <source>
        <dbReference type="Proteomes" id="UP001211065"/>
    </source>
</evidence>
<accession>A0AAD5Y351</accession>